<dbReference type="InterPro" id="IPR001093">
    <property type="entry name" value="IMP_DH_GMPRt"/>
</dbReference>
<comment type="catalytic activity">
    <reaction evidence="8">
        <text>IMP + NAD(+) + H2O = XMP + NADH + H(+)</text>
        <dbReference type="Rhea" id="RHEA:11708"/>
        <dbReference type="ChEBI" id="CHEBI:15377"/>
        <dbReference type="ChEBI" id="CHEBI:15378"/>
        <dbReference type="ChEBI" id="CHEBI:57464"/>
        <dbReference type="ChEBI" id="CHEBI:57540"/>
        <dbReference type="ChEBI" id="CHEBI:57945"/>
        <dbReference type="ChEBI" id="CHEBI:58053"/>
        <dbReference type="EC" id="1.1.1.205"/>
    </reaction>
</comment>
<comment type="cofactor">
    <cofactor evidence="1">
        <name>K(+)</name>
        <dbReference type="ChEBI" id="CHEBI:29103"/>
    </cofactor>
</comment>
<dbReference type="InterPro" id="IPR005990">
    <property type="entry name" value="IMP_DH"/>
</dbReference>
<evidence type="ECO:0000256" key="3">
    <source>
        <dbReference type="ARBA" id="ARBA00022749"/>
    </source>
</evidence>
<accession>A0A1F6AS36</accession>
<dbReference type="SUPFAM" id="SSF51412">
    <property type="entry name" value="Inosine monophosphate dehydrogenase (IMPDH)"/>
    <property type="match status" value="1"/>
</dbReference>
<comment type="caution">
    <text evidence="10">The sequence shown here is derived from an EMBL/GenBank/DDBJ whole genome shotgun (WGS) entry which is preliminary data.</text>
</comment>
<evidence type="ECO:0000256" key="6">
    <source>
        <dbReference type="ARBA" id="ARBA00023002"/>
    </source>
</evidence>
<evidence type="ECO:0000256" key="8">
    <source>
        <dbReference type="ARBA" id="ARBA00048028"/>
    </source>
</evidence>
<evidence type="ECO:0000259" key="9">
    <source>
        <dbReference type="Pfam" id="PF00478"/>
    </source>
</evidence>
<evidence type="ECO:0000313" key="10">
    <source>
        <dbReference type="EMBL" id="OGG27495.1"/>
    </source>
</evidence>
<dbReference type="SMART" id="SM01240">
    <property type="entry name" value="IMPDH"/>
    <property type="match status" value="1"/>
</dbReference>
<organism evidence="10 11">
    <name type="scientific">Candidatus Gottesmanbacteria bacterium RIFCSPLOWO2_01_FULL_48_11</name>
    <dbReference type="NCBI Taxonomy" id="1798395"/>
    <lineage>
        <taxon>Bacteria</taxon>
        <taxon>Candidatus Gottesmaniibacteriota</taxon>
    </lineage>
</organism>
<keyword evidence="7" id="KW-0520">NAD</keyword>
<comment type="similarity">
    <text evidence="2">Belongs to the IMPDH/GMPR family.</text>
</comment>
<evidence type="ECO:0000256" key="5">
    <source>
        <dbReference type="ARBA" id="ARBA00022958"/>
    </source>
</evidence>
<evidence type="ECO:0000256" key="1">
    <source>
        <dbReference type="ARBA" id="ARBA00001958"/>
    </source>
</evidence>
<dbReference type="GO" id="GO:0006177">
    <property type="term" value="P:GMP biosynthetic process"/>
    <property type="evidence" value="ECO:0007669"/>
    <property type="project" value="UniProtKB-KW"/>
</dbReference>
<proteinExistence type="inferred from homology"/>
<feature type="domain" description="IMP dehydrogenase/GMP reductase" evidence="9">
    <location>
        <begin position="4"/>
        <end position="351"/>
    </location>
</feature>
<dbReference type="FunFam" id="3.20.20.70:FF:000424">
    <property type="entry name" value="Inosine-5'-monophosphate dehydrogenase 2"/>
    <property type="match status" value="1"/>
</dbReference>
<keyword evidence="3" id="KW-0332">GMP biosynthesis</keyword>
<dbReference type="EMBL" id="MFJY01000048">
    <property type="protein sequence ID" value="OGG27495.1"/>
    <property type="molecule type" value="Genomic_DNA"/>
</dbReference>
<name>A0A1F6AS36_9BACT</name>
<gene>
    <name evidence="10" type="ORF">A3A64_03870</name>
</gene>
<evidence type="ECO:0000256" key="4">
    <source>
        <dbReference type="ARBA" id="ARBA00022755"/>
    </source>
</evidence>
<dbReference type="PANTHER" id="PTHR11911:SF111">
    <property type="entry name" value="INOSINE-5'-MONOPHOSPHATE DEHYDROGENASE"/>
    <property type="match status" value="1"/>
</dbReference>
<sequence>MIDGLTFDDVLLLPGYTDFKRVDVDLTTRLHPTITLKLPVISSPMDTVTEEAMARALGKAGGLGIIHRNLTIGAQSAMVEKVKKEGFLVGGAVGVGNDFEERAKALVNAQADVLVVDSGHGNTKFVIDAVMFIKKKYPHAVVMAGNVATADGAKRLTAAGADILRVGMGPGSICTTRVITGMGVPQLTAIAEATRAVKVLRLRSGQATQVKIVADGGIRQIGDMAKALAAGAHAVMLGSLLAGFDESPGELIERSGKKYKAYRGMGSIAAMQKGSAERYGQSRETSGRKLIAEGVEGLVANKGAVADYLDQVAGSLKSSFYYIGGRTLNDFQKKATFIRITPASMAESHPHSITIVDAGKNYQI</sequence>
<dbReference type="GO" id="GO:0003938">
    <property type="term" value="F:IMP dehydrogenase activity"/>
    <property type="evidence" value="ECO:0007669"/>
    <property type="project" value="UniProtKB-EC"/>
</dbReference>
<dbReference type="Gene3D" id="3.20.20.70">
    <property type="entry name" value="Aldolase class I"/>
    <property type="match status" value="2"/>
</dbReference>
<dbReference type="CDD" id="cd00381">
    <property type="entry name" value="IMPDH"/>
    <property type="match status" value="1"/>
</dbReference>
<dbReference type="InterPro" id="IPR015875">
    <property type="entry name" value="IMP_DH/GMP_Rdtase_CS"/>
</dbReference>
<protein>
    <recommendedName>
        <fullName evidence="9">IMP dehydrogenase/GMP reductase domain-containing protein</fullName>
    </recommendedName>
</protein>
<keyword evidence="4" id="KW-0658">Purine biosynthesis</keyword>
<reference evidence="10 11" key="1">
    <citation type="journal article" date="2016" name="Nat. Commun.">
        <title>Thousands of microbial genomes shed light on interconnected biogeochemical processes in an aquifer system.</title>
        <authorList>
            <person name="Anantharaman K."/>
            <person name="Brown C.T."/>
            <person name="Hug L.A."/>
            <person name="Sharon I."/>
            <person name="Castelle C.J."/>
            <person name="Probst A.J."/>
            <person name="Thomas B.C."/>
            <person name="Singh A."/>
            <person name="Wilkins M.J."/>
            <person name="Karaoz U."/>
            <person name="Brodie E.L."/>
            <person name="Williams K.H."/>
            <person name="Hubbard S.S."/>
            <person name="Banfield J.F."/>
        </authorList>
    </citation>
    <scope>NUCLEOTIDE SEQUENCE [LARGE SCALE GENOMIC DNA]</scope>
</reference>
<evidence type="ECO:0000256" key="7">
    <source>
        <dbReference type="ARBA" id="ARBA00023027"/>
    </source>
</evidence>
<dbReference type="AlphaFoldDB" id="A0A1F6AS36"/>
<evidence type="ECO:0000256" key="2">
    <source>
        <dbReference type="ARBA" id="ARBA00005502"/>
    </source>
</evidence>
<dbReference type="PANTHER" id="PTHR11911">
    <property type="entry name" value="INOSINE-5-MONOPHOSPHATE DEHYDROGENASE RELATED"/>
    <property type="match status" value="1"/>
</dbReference>
<dbReference type="Proteomes" id="UP000178305">
    <property type="component" value="Unassembled WGS sequence"/>
</dbReference>
<dbReference type="GO" id="GO:0006183">
    <property type="term" value="P:GTP biosynthetic process"/>
    <property type="evidence" value="ECO:0007669"/>
    <property type="project" value="TreeGrafter"/>
</dbReference>
<keyword evidence="6" id="KW-0560">Oxidoreductase</keyword>
<dbReference type="Pfam" id="PF00478">
    <property type="entry name" value="IMPDH"/>
    <property type="match status" value="1"/>
</dbReference>
<evidence type="ECO:0000313" key="11">
    <source>
        <dbReference type="Proteomes" id="UP000178305"/>
    </source>
</evidence>
<dbReference type="InterPro" id="IPR013785">
    <property type="entry name" value="Aldolase_TIM"/>
</dbReference>
<dbReference type="PROSITE" id="PS00487">
    <property type="entry name" value="IMP_DH_GMP_RED"/>
    <property type="match status" value="1"/>
</dbReference>
<keyword evidence="5" id="KW-0630">Potassium</keyword>